<proteinExistence type="predicted"/>
<dbReference type="Proteomes" id="UP001225957">
    <property type="component" value="Unassembled WGS sequence"/>
</dbReference>
<comment type="caution">
    <text evidence="2">The sequence shown here is derived from an EMBL/GenBank/DDBJ whole genome shotgun (WGS) entry which is preliminary data.</text>
</comment>
<reference evidence="2 3" key="1">
    <citation type="submission" date="2023-04" db="EMBL/GenBank/DDBJ databases">
        <title>Halomonas strains isolated from rhizosphere soil.</title>
        <authorList>
            <person name="Xu L."/>
            <person name="Sun J.-Q."/>
        </authorList>
    </citation>
    <scope>NUCLEOTIDE SEQUENCE [LARGE SCALE GENOMIC DNA]</scope>
    <source>
        <strain evidence="2 3">LR5S20</strain>
    </source>
</reference>
<organism evidence="2 3">
    <name type="scientific">Halomonas rhizosphaerae</name>
    <dbReference type="NCBI Taxonomy" id="3043296"/>
    <lineage>
        <taxon>Bacteria</taxon>
        <taxon>Pseudomonadati</taxon>
        <taxon>Pseudomonadota</taxon>
        <taxon>Gammaproteobacteria</taxon>
        <taxon>Oceanospirillales</taxon>
        <taxon>Halomonadaceae</taxon>
        <taxon>Halomonas</taxon>
    </lineage>
</organism>
<evidence type="ECO:0000256" key="1">
    <source>
        <dbReference type="SAM" id="MobiDB-lite"/>
    </source>
</evidence>
<feature type="region of interest" description="Disordered" evidence="1">
    <location>
        <begin position="1"/>
        <end position="26"/>
    </location>
</feature>
<accession>A0ABT6V126</accession>
<protein>
    <submittedName>
        <fullName evidence="2">Uncharacterized protein</fullName>
    </submittedName>
</protein>
<keyword evidence="3" id="KW-1185">Reference proteome</keyword>
<evidence type="ECO:0000313" key="2">
    <source>
        <dbReference type="EMBL" id="MDI5890647.1"/>
    </source>
</evidence>
<evidence type="ECO:0000313" key="3">
    <source>
        <dbReference type="Proteomes" id="UP001225957"/>
    </source>
</evidence>
<sequence length="139" mass="15922">MNAAALTPDLFADTPAEPPRGIHEGPTFNHEAKGWQEGWWARDSIMADWTLRPYDQGALDWIRHQLAGGRLEYGEILARRRAAQLESVWDAAEIMFSHLRYLVLTGEILESKRYYGSPDPKSPDYRGWHPRFELAGEKA</sequence>
<gene>
    <name evidence="2" type="ORF">QLQ83_06035</name>
</gene>
<dbReference type="RefSeq" id="WP_282734622.1">
    <property type="nucleotide sequence ID" value="NZ_JASCQP010000018.1"/>
</dbReference>
<name>A0ABT6V126_9GAMM</name>
<dbReference type="EMBL" id="JASCQP010000018">
    <property type="protein sequence ID" value="MDI5890647.1"/>
    <property type="molecule type" value="Genomic_DNA"/>
</dbReference>